<dbReference type="PROSITE" id="PS00061">
    <property type="entry name" value="ADH_SHORT"/>
    <property type="match status" value="1"/>
</dbReference>
<dbReference type="InterPro" id="IPR002347">
    <property type="entry name" value="SDR_fam"/>
</dbReference>
<dbReference type="SUPFAM" id="SSF51735">
    <property type="entry name" value="NAD(P)-binding Rossmann-fold domains"/>
    <property type="match status" value="1"/>
</dbReference>
<dbReference type="FunFam" id="3.40.50.720:FF:000084">
    <property type="entry name" value="Short-chain dehydrogenase reductase"/>
    <property type="match status" value="1"/>
</dbReference>
<dbReference type="RefSeq" id="WP_094199964.1">
    <property type="nucleotide sequence ID" value="NZ_NBIM01000001.1"/>
</dbReference>
<keyword evidence="2" id="KW-0560">Oxidoreductase</keyword>
<sequence>MARLDGKVAIVSGAGSMGPGWGNGKATAVLFAREGAKVFALDRNRAAAEETCAIIREEGGIAEPYVVDVTQEEQVKLAVSACIEAFGRVDILHNNVGILKPGGAEDTLVEDWDLLIEVNMKSVFLTCKHVLPHMVAQGEGSIINVSSISGFRNLGAAYLGYNTSKGSIVSFTRNLAAEYADRNIRANSILPGIIETPMAKDAVIQTSGQSETDLDFDAIAKQRAARIPMKRVGTAWDIAKSALFFASDGSAYVTGTEMIVDGGLTVVG</sequence>
<dbReference type="CDD" id="cd05233">
    <property type="entry name" value="SDR_c"/>
    <property type="match status" value="1"/>
</dbReference>
<dbReference type="GO" id="GO:0016616">
    <property type="term" value="F:oxidoreductase activity, acting on the CH-OH group of donors, NAD or NADP as acceptor"/>
    <property type="evidence" value="ECO:0007669"/>
    <property type="project" value="TreeGrafter"/>
</dbReference>
<dbReference type="OrthoDB" id="9803333at2"/>
<organism evidence="3 4">
    <name type="scientific">Oceanimonas doudoroffii</name>
    <dbReference type="NCBI Taxonomy" id="84158"/>
    <lineage>
        <taxon>Bacteria</taxon>
        <taxon>Pseudomonadati</taxon>
        <taxon>Pseudomonadota</taxon>
        <taxon>Gammaproteobacteria</taxon>
        <taxon>Aeromonadales</taxon>
        <taxon>Aeromonadaceae</taxon>
        <taxon>Oceanimonas</taxon>
    </lineage>
</organism>
<reference evidence="3 4" key="1">
    <citation type="submission" date="2017-08" db="EMBL/GenBank/DDBJ databases">
        <title>A Genome Sequence of Oceanimonas doudoroffii ATCC 27123T.</title>
        <authorList>
            <person name="Brennan M.A."/>
            <person name="Maclea K.S."/>
            <person name="Mcclelland W.D."/>
            <person name="Trachtenberg A.M."/>
        </authorList>
    </citation>
    <scope>NUCLEOTIDE SEQUENCE [LARGE SCALE GENOMIC DNA]</scope>
    <source>
        <strain evidence="3 4">ATCC 27123</strain>
    </source>
</reference>
<dbReference type="PANTHER" id="PTHR42760:SF115">
    <property type="entry name" value="3-OXOACYL-[ACYL-CARRIER-PROTEIN] REDUCTASE FABG"/>
    <property type="match status" value="1"/>
</dbReference>
<proteinExistence type="inferred from homology"/>
<comment type="similarity">
    <text evidence="1">Belongs to the short-chain dehydrogenases/reductases (SDR) family.</text>
</comment>
<dbReference type="Gene3D" id="3.40.50.720">
    <property type="entry name" value="NAD(P)-binding Rossmann-like Domain"/>
    <property type="match status" value="1"/>
</dbReference>
<accession>A0A233RIH6</accession>
<protein>
    <submittedName>
        <fullName evidence="3">3-oxoacyl-ACP reductase</fullName>
    </submittedName>
</protein>
<dbReference type="AlphaFoldDB" id="A0A233RIH6"/>
<dbReference type="PRINTS" id="PR00080">
    <property type="entry name" value="SDRFAMILY"/>
</dbReference>
<dbReference type="Pfam" id="PF13561">
    <property type="entry name" value="adh_short_C2"/>
    <property type="match status" value="1"/>
</dbReference>
<evidence type="ECO:0000313" key="4">
    <source>
        <dbReference type="Proteomes" id="UP000242757"/>
    </source>
</evidence>
<comment type="caution">
    <text evidence="3">The sequence shown here is derived from an EMBL/GenBank/DDBJ whole genome shotgun (WGS) entry which is preliminary data.</text>
</comment>
<evidence type="ECO:0000256" key="1">
    <source>
        <dbReference type="ARBA" id="ARBA00006484"/>
    </source>
</evidence>
<name>A0A233RIH6_9GAMM</name>
<gene>
    <name evidence="3" type="ORF">B6S08_06745</name>
</gene>
<dbReference type="EMBL" id="NBIM01000001">
    <property type="protein sequence ID" value="OXY83189.1"/>
    <property type="molecule type" value="Genomic_DNA"/>
</dbReference>
<dbReference type="InterPro" id="IPR020904">
    <property type="entry name" value="Sc_DH/Rdtase_CS"/>
</dbReference>
<dbReference type="PANTHER" id="PTHR42760">
    <property type="entry name" value="SHORT-CHAIN DEHYDROGENASES/REDUCTASES FAMILY MEMBER"/>
    <property type="match status" value="1"/>
</dbReference>
<evidence type="ECO:0000256" key="2">
    <source>
        <dbReference type="ARBA" id="ARBA00023002"/>
    </source>
</evidence>
<dbReference type="InterPro" id="IPR036291">
    <property type="entry name" value="NAD(P)-bd_dom_sf"/>
</dbReference>
<dbReference type="Proteomes" id="UP000242757">
    <property type="component" value="Unassembled WGS sequence"/>
</dbReference>
<keyword evidence="4" id="KW-1185">Reference proteome</keyword>
<evidence type="ECO:0000313" key="3">
    <source>
        <dbReference type="EMBL" id="OXY83189.1"/>
    </source>
</evidence>
<dbReference type="PRINTS" id="PR00081">
    <property type="entry name" value="GDHRDH"/>
</dbReference>